<dbReference type="Gene3D" id="1.20.1260.10">
    <property type="match status" value="1"/>
</dbReference>
<dbReference type="SUPFAM" id="SSF47240">
    <property type="entry name" value="Ferritin-like"/>
    <property type="match status" value="1"/>
</dbReference>
<accession>A0AAU7VIJ6</accession>
<dbReference type="InterPro" id="IPR009078">
    <property type="entry name" value="Ferritin-like_SF"/>
</dbReference>
<reference evidence="2" key="2">
    <citation type="submission" date="2024-06" db="EMBL/GenBank/DDBJ databases">
        <authorList>
            <person name="Petrova K.O."/>
            <person name="Toshchakov S.V."/>
            <person name="Boltjanskaja Y.V."/>
            <person name="Kevbrin V."/>
        </authorList>
    </citation>
    <scope>NUCLEOTIDE SEQUENCE</scope>
    <source>
        <strain evidence="2">Z-910T</strain>
    </source>
</reference>
<keyword evidence="2" id="KW-0946">Virion</keyword>
<evidence type="ECO:0000313" key="2">
    <source>
        <dbReference type="EMBL" id="XBX73868.1"/>
    </source>
</evidence>
<reference evidence="2" key="1">
    <citation type="journal article" date="2013" name="Extremophiles">
        <title>Proteinivorax tanatarense gen. nov., sp. nov., an anaerobic, haloalkaliphilic, proteolytic bacterium isolated from a decaying algal bloom, and proposal of Proteinivoraceae fam. nov.</title>
        <authorList>
            <person name="Kevbrin V."/>
            <person name="Boltyanskaya Y."/>
            <person name="Zhilina T."/>
            <person name="Kolganova T."/>
            <person name="Lavrentjeva E."/>
            <person name="Kuznetsov B."/>
        </authorList>
    </citation>
    <scope>NUCLEOTIDE SEQUENCE</scope>
    <source>
        <strain evidence="2">Z-910T</strain>
    </source>
</reference>
<sequence length="79" mass="9272">MQQQNQQQGQQQQGQQSQQLSQKELAYIEDQLGAEELAIQKCRTYAQQTTDPEVREQCQNMADKHQQHYNTLLKHLRSS</sequence>
<dbReference type="InterPro" id="IPR012347">
    <property type="entry name" value="Ferritin-like"/>
</dbReference>
<dbReference type="RefSeq" id="WP_350342630.1">
    <property type="nucleotide sequence ID" value="NZ_CP158367.1"/>
</dbReference>
<evidence type="ECO:0000256" key="1">
    <source>
        <dbReference type="SAM" id="MobiDB-lite"/>
    </source>
</evidence>
<organism evidence="2">
    <name type="scientific">Proteinivorax tanatarense</name>
    <dbReference type="NCBI Taxonomy" id="1260629"/>
    <lineage>
        <taxon>Bacteria</taxon>
        <taxon>Bacillati</taxon>
        <taxon>Bacillota</taxon>
        <taxon>Clostridia</taxon>
        <taxon>Eubacteriales</taxon>
        <taxon>Proteinivoracaceae</taxon>
        <taxon>Proteinivorax</taxon>
    </lineage>
</organism>
<dbReference type="AlphaFoldDB" id="A0AAU7VIJ6"/>
<proteinExistence type="predicted"/>
<protein>
    <submittedName>
        <fullName evidence="2">Spore coat protein</fullName>
    </submittedName>
</protein>
<feature type="region of interest" description="Disordered" evidence="1">
    <location>
        <begin position="1"/>
        <end position="21"/>
    </location>
</feature>
<dbReference type="EMBL" id="CP158367">
    <property type="protein sequence ID" value="XBX73868.1"/>
    <property type="molecule type" value="Genomic_DNA"/>
</dbReference>
<gene>
    <name evidence="2" type="ORF">PRVXT_001879</name>
</gene>
<name>A0AAU7VIJ6_9FIRM</name>
<keyword evidence="2" id="KW-0167">Capsid protein</keyword>